<dbReference type="InterPro" id="IPR016161">
    <property type="entry name" value="Ald_DH/histidinol_DH"/>
</dbReference>
<dbReference type="AlphaFoldDB" id="A0A9Y1EID7"/>
<dbReference type="InterPro" id="IPR015590">
    <property type="entry name" value="Aldehyde_DH_dom"/>
</dbReference>
<dbReference type="InterPro" id="IPR016162">
    <property type="entry name" value="Ald_DH_N"/>
</dbReference>
<dbReference type="EMBL" id="MW885460">
    <property type="protein sequence ID" value="QTZ19586.1"/>
    <property type="molecule type" value="mRNA"/>
</dbReference>
<evidence type="ECO:0000256" key="2">
    <source>
        <dbReference type="ARBA" id="ARBA00023002"/>
    </source>
</evidence>
<dbReference type="SUPFAM" id="SSF53720">
    <property type="entry name" value="ALDH-like"/>
    <property type="match status" value="1"/>
</dbReference>
<comment type="similarity">
    <text evidence="1">Belongs to the aldehyde dehydrogenase family.</text>
</comment>
<evidence type="ECO:0000313" key="4">
    <source>
        <dbReference type="EMBL" id="QTZ19586.1"/>
    </source>
</evidence>
<dbReference type="PANTHER" id="PTHR43570">
    <property type="entry name" value="ALDEHYDE DEHYDROGENASE"/>
    <property type="match status" value="1"/>
</dbReference>
<dbReference type="GO" id="GO:0005737">
    <property type="term" value="C:cytoplasm"/>
    <property type="evidence" value="ECO:0007669"/>
    <property type="project" value="TreeGrafter"/>
</dbReference>
<protein>
    <submittedName>
        <fullName evidence="4">Aldehyde dehydrogenase family 3 member F1-like protein</fullName>
    </submittedName>
</protein>
<dbReference type="GO" id="GO:0004029">
    <property type="term" value="F:aldehyde dehydrogenase (NAD+) activity"/>
    <property type="evidence" value="ECO:0007669"/>
    <property type="project" value="TreeGrafter"/>
</dbReference>
<evidence type="ECO:0000259" key="3">
    <source>
        <dbReference type="Pfam" id="PF00171"/>
    </source>
</evidence>
<sequence>MTEEIFGPILPIITLDKIEDSICFINSRPRPLAIYVFTKNEALKRRMVSETSSGSLVFNDAVIQFAADNLPFGGVGESGFGKYHGKFSFDTFSHYKAVAKRSFLTDFWFRFPPWNNYKLLLLDCALNLDYFGLLLVILGLKRSRKGFNIN</sequence>
<dbReference type="Gene3D" id="3.40.605.10">
    <property type="entry name" value="Aldehyde Dehydrogenase, Chain A, domain 1"/>
    <property type="match status" value="1"/>
</dbReference>
<reference evidence="4" key="1">
    <citation type="submission" date="2021-04" db="EMBL/GenBank/DDBJ databases">
        <title>Transcriptome analysis for identification of genes encoding DOXP/MEP, carotenoid and bixin pathway enzymes in seeds of Bixa orellana.</title>
        <authorList>
            <person name="Moreira V.S."/>
            <person name="Soares V.L.F."/>
            <person name="de Souza V.C."/>
            <person name="Goliatt P.V.Z.C."/>
            <person name="Reboucas T.N.H."/>
            <person name="Otoni W.C."/>
            <person name="Costa M.G.C."/>
        </authorList>
    </citation>
    <scope>NUCLEOTIDE SEQUENCE</scope>
    <source>
        <strain evidence="4">C17733_g6_i2_m.144068</strain>
    </source>
</reference>
<dbReference type="Gene3D" id="3.40.309.10">
    <property type="entry name" value="Aldehyde Dehydrogenase, Chain A, domain 2"/>
    <property type="match status" value="1"/>
</dbReference>
<dbReference type="InterPro" id="IPR012394">
    <property type="entry name" value="Aldehyde_DH_NAD(P)"/>
</dbReference>
<dbReference type="InterPro" id="IPR016163">
    <property type="entry name" value="Ald_DH_C"/>
</dbReference>
<feature type="domain" description="Aldehyde dehydrogenase" evidence="3">
    <location>
        <begin position="1"/>
        <end position="98"/>
    </location>
</feature>
<keyword evidence="2" id="KW-0560">Oxidoreductase</keyword>
<organism evidence="4">
    <name type="scientific">Bixa orellana</name>
    <name type="common">Lipstick tree</name>
    <dbReference type="NCBI Taxonomy" id="66672"/>
    <lineage>
        <taxon>Eukaryota</taxon>
        <taxon>Viridiplantae</taxon>
        <taxon>Streptophyta</taxon>
        <taxon>Embryophyta</taxon>
        <taxon>Tracheophyta</taxon>
        <taxon>Spermatophyta</taxon>
        <taxon>Magnoliopsida</taxon>
        <taxon>eudicotyledons</taxon>
        <taxon>Gunneridae</taxon>
        <taxon>Pentapetalae</taxon>
        <taxon>rosids</taxon>
        <taxon>malvids</taxon>
        <taxon>Malvales</taxon>
        <taxon>Bixaceae</taxon>
        <taxon>Bixa</taxon>
    </lineage>
</organism>
<name>A0A9Y1EID7_BIXOR</name>
<proteinExistence type="evidence at transcript level"/>
<dbReference type="GO" id="GO:0006081">
    <property type="term" value="P:aldehyde metabolic process"/>
    <property type="evidence" value="ECO:0007669"/>
    <property type="project" value="InterPro"/>
</dbReference>
<evidence type="ECO:0000256" key="1">
    <source>
        <dbReference type="ARBA" id="ARBA00009986"/>
    </source>
</evidence>
<dbReference type="PANTHER" id="PTHR43570:SF30">
    <property type="entry name" value="ALDEHYDE DEHYDROGENASE"/>
    <property type="match status" value="1"/>
</dbReference>
<accession>A0A9Y1EID7</accession>
<dbReference type="Pfam" id="PF00171">
    <property type="entry name" value="Aldedh"/>
    <property type="match status" value="1"/>
</dbReference>